<dbReference type="EMBL" id="CM045868">
    <property type="protein sequence ID" value="KAI7956429.1"/>
    <property type="molecule type" value="Genomic_DNA"/>
</dbReference>
<evidence type="ECO:0000313" key="1">
    <source>
        <dbReference type="EMBL" id="KAI7956429.1"/>
    </source>
</evidence>
<evidence type="ECO:0000313" key="2">
    <source>
        <dbReference type="Proteomes" id="UP001060170"/>
    </source>
</evidence>
<protein>
    <submittedName>
        <fullName evidence="1">Uncharacterized protein</fullName>
    </submittedName>
</protein>
<keyword evidence="2" id="KW-1185">Reference proteome</keyword>
<reference evidence="2" key="1">
    <citation type="journal article" date="2018" name="BMC Genomics">
        <title>Genomic insights into host adaptation between the wheat stripe rust pathogen (Puccinia striiformis f. sp. tritici) and the barley stripe rust pathogen (Puccinia striiformis f. sp. hordei).</title>
        <authorList>
            <person name="Xia C."/>
            <person name="Wang M."/>
            <person name="Yin C."/>
            <person name="Cornejo O.E."/>
            <person name="Hulbert S.H."/>
            <person name="Chen X."/>
        </authorList>
    </citation>
    <scope>NUCLEOTIDE SEQUENCE [LARGE SCALE GENOMIC DNA]</scope>
    <source>
        <strain evidence="2">93-210</strain>
    </source>
</reference>
<gene>
    <name evidence="1" type="ORF">MJO28_003524</name>
</gene>
<proteinExistence type="predicted"/>
<accession>A0ACC0ENP3</accession>
<reference evidence="1 2" key="3">
    <citation type="journal article" date="2022" name="Microbiol. Spectr.">
        <title>Folding features and dynamics of 3D genome architecture in plant fungal pathogens.</title>
        <authorList>
            <person name="Xia C."/>
        </authorList>
    </citation>
    <scope>NUCLEOTIDE SEQUENCE [LARGE SCALE GENOMIC DNA]</scope>
    <source>
        <strain evidence="1 2">93-210</strain>
    </source>
</reference>
<comment type="caution">
    <text evidence="1">The sequence shown here is derived from an EMBL/GenBank/DDBJ whole genome shotgun (WGS) entry which is preliminary data.</text>
</comment>
<sequence>MSQVRDLRAARDEGVVPGATLATLHHLSPNSLIIKSALPSVAPGELYKIEQSSVVPSVPDTVYLSTKLRQVWMVLHFARVQGKQNVPLLIAFHGSTESGPIFRSRTTAGLTISWRLISSRKATSYLAKMENIDHIGFTKSIIQYFSKNWLTCPQRTLIAGYSHGGHMCYCLALELSSRYIAEVAIHFPTLRTEDNFDFATRKKPDLRVLAKQGRIMNLAACFRSQDGTIWIGHNRGMHEPTSSNIQIKWRALATPSSENGQVEKYEDAFVRAPLKCNKLTDDSAQSSSYHVLLNLESKDTASIRRCLSPPYTLCDRSRSHVSTMKNAKTCKINDYSAMSCLCAPLCSITFTTSTKHYSRPSSQGHRLTFTPSIRKDFSPPSIPLVTDHNYILPSVNNVKTCNTNLLGHPPHRPIVRLKLFSRIVPLLHRGAQVWVSFFLNLTLYHPLVAQLLTGHYPSSSA</sequence>
<name>A0ACC0ENP3_9BASI</name>
<organism evidence="1 2">
    <name type="scientific">Puccinia striiformis f. sp. tritici</name>
    <dbReference type="NCBI Taxonomy" id="168172"/>
    <lineage>
        <taxon>Eukaryota</taxon>
        <taxon>Fungi</taxon>
        <taxon>Dikarya</taxon>
        <taxon>Basidiomycota</taxon>
        <taxon>Pucciniomycotina</taxon>
        <taxon>Pucciniomycetes</taxon>
        <taxon>Pucciniales</taxon>
        <taxon>Pucciniaceae</taxon>
        <taxon>Puccinia</taxon>
    </lineage>
</organism>
<dbReference type="Proteomes" id="UP001060170">
    <property type="component" value="Chromosome 4"/>
</dbReference>
<reference evidence="2" key="2">
    <citation type="journal article" date="2018" name="Mol. Plant Microbe Interact.">
        <title>Genome sequence resources for the wheat stripe rust pathogen (Puccinia striiformis f. sp. tritici) and the barley stripe rust pathogen (Puccinia striiformis f. sp. hordei).</title>
        <authorList>
            <person name="Xia C."/>
            <person name="Wang M."/>
            <person name="Yin C."/>
            <person name="Cornejo O.E."/>
            <person name="Hulbert S.H."/>
            <person name="Chen X."/>
        </authorList>
    </citation>
    <scope>NUCLEOTIDE SEQUENCE [LARGE SCALE GENOMIC DNA]</scope>
    <source>
        <strain evidence="2">93-210</strain>
    </source>
</reference>